<evidence type="ECO:0000256" key="1">
    <source>
        <dbReference type="SAM" id="MobiDB-lite"/>
    </source>
</evidence>
<dbReference type="EMBL" id="JAROKS010000019">
    <property type="protein sequence ID" value="KAK1792109.1"/>
    <property type="molecule type" value="Genomic_DNA"/>
</dbReference>
<feature type="region of interest" description="Disordered" evidence="1">
    <location>
        <begin position="78"/>
        <end position="115"/>
    </location>
</feature>
<organism evidence="2 3">
    <name type="scientific">Electrophorus voltai</name>
    <dbReference type="NCBI Taxonomy" id="2609070"/>
    <lineage>
        <taxon>Eukaryota</taxon>
        <taxon>Metazoa</taxon>
        <taxon>Chordata</taxon>
        <taxon>Craniata</taxon>
        <taxon>Vertebrata</taxon>
        <taxon>Euteleostomi</taxon>
        <taxon>Actinopterygii</taxon>
        <taxon>Neopterygii</taxon>
        <taxon>Teleostei</taxon>
        <taxon>Ostariophysi</taxon>
        <taxon>Gymnotiformes</taxon>
        <taxon>Gymnotoidei</taxon>
        <taxon>Gymnotidae</taxon>
        <taxon>Electrophorus</taxon>
    </lineage>
</organism>
<keyword evidence="3" id="KW-1185">Reference proteome</keyword>
<name>A0AAD9DTG1_9TELE</name>
<evidence type="ECO:0000313" key="3">
    <source>
        <dbReference type="Proteomes" id="UP001239994"/>
    </source>
</evidence>
<reference evidence="2" key="1">
    <citation type="submission" date="2023-03" db="EMBL/GenBank/DDBJ databases">
        <title>Electrophorus voltai genome.</title>
        <authorList>
            <person name="Bian C."/>
        </authorList>
    </citation>
    <scope>NUCLEOTIDE SEQUENCE</scope>
    <source>
        <strain evidence="2">CB-2022</strain>
        <tissue evidence="2">Muscle</tissue>
    </source>
</reference>
<evidence type="ECO:0000313" key="2">
    <source>
        <dbReference type="EMBL" id="KAK1792109.1"/>
    </source>
</evidence>
<dbReference type="Proteomes" id="UP001239994">
    <property type="component" value="Unassembled WGS sequence"/>
</dbReference>
<proteinExistence type="predicted"/>
<dbReference type="AlphaFoldDB" id="A0AAD9DTG1"/>
<sequence length="183" mass="20376">MVAHSRQTRQSFIEMIYTRGCDLQTGRVAPASHSSAVLGTAKILRKSLKYPVGDAQTCWRVCVTRSSSSSASCQASLRYRNTDRGRMPGKRSKKKKKKGKKACNRSSPALVGKPPKFLRTLHTGTTAKSAPGKFWGGPECSMGLDSAEYYRPSTKYRNGYDGDRFSGSDSVGSYYLYWDYRED</sequence>
<accession>A0AAD9DTG1</accession>
<comment type="caution">
    <text evidence="2">The sequence shown here is derived from an EMBL/GenBank/DDBJ whole genome shotgun (WGS) entry which is preliminary data.</text>
</comment>
<protein>
    <submittedName>
        <fullName evidence="2">Uncharacterized protein</fullName>
    </submittedName>
</protein>
<gene>
    <name evidence="2" type="ORF">P4O66_001887</name>
</gene>
<feature type="compositionally biased region" description="Basic residues" evidence="1">
    <location>
        <begin position="87"/>
        <end position="103"/>
    </location>
</feature>